<reference evidence="4 5" key="1">
    <citation type="submission" date="2011-08" db="EMBL/GenBank/DDBJ databases">
        <title>The Genome Sequence of Selenomonas noxia F0398.</title>
        <authorList>
            <consortium name="The Broad Institute Genome Sequencing Platform"/>
            <person name="Earl A."/>
            <person name="Ward D."/>
            <person name="Feldgarden M."/>
            <person name="Gevers D."/>
            <person name="Izard J."/>
            <person name="Ganesan A."/>
            <person name="Blanton J.M."/>
            <person name="Baranova O.V."/>
            <person name="Tanner A.C."/>
            <person name="Dewhirst F.E."/>
            <person name="Young S.K."/>
            <person name="Zeng Q."/>
            <person name="Gargeya S."/>
            <person name="Fitzgerald M."/>
            <person name="Haas B."/>
            <person name="Abouelleil A."/>
            <person name="Alvarado L."/>
            <person name="Arachchi H.M."/>
            <person name="Berlin A."/>
            <person name="Brown A."/>
            <person name="Chapman S.B."/>
            <person name="Chen Z."/>
            <person name="Dunbar C."/>
            <person name="Freedman E."/>
            <person name="Gearin G."/>
            <person name="Gellesch M."/>
            <person name="Goldberg J."/>
            <person name="Griggs A."/>
            <person name="Gujja S."/>
            <person name="Heiman D."/>
            <person name="Howarth C."/>
            <person name="Larson L."/>
            <person name="Lui A."/>
            <person name="MacDonald P.J.P."/>
            <person name="Montmayeur A."/>
            <person name="Murphy C."/>
            <person name="Neiman D."/>
            <person name="Pearson M."/>
            <person name="Priest M."/>
            <person name="Roberts A."/>
            <person name="Saif S."/>
            <person name="Shea T."/>
            <person name="Shenoy N."/>
            <person name="Sisk P."/>
            <person name="Stolte C."/>
            <person name="Sykes S."/>
            <person name="Wortman J."/>
            <person name="Nusbaum C."/>
            <person name="Birren B."/>
        </authorList>
    </citation>
    <scope>NUCLEOTIDE SEQUENCE [LARGE SCALE GENOMIC DNA]</scope>
    <source>
        <strain evidence="4 5">F0398</strain>
    </source>
</reference>
<sequence length="399" mass="43366">MNESIKAVEKLHPETALSDVSAFGKETAARAAEFHRGIPGYEPTPLADLVRLSAALGIGRLAVKDESKRFGLNAFKALGASYAVARYLAQYLGLPESEMTYENLQKPAYRERLRNVILVTATDGNHGRGVAWAAKLFGLFAHVFMPKGGSPERLANIRGLGAEAAFTTYNYDDTVRHAATMAKEQGWVLMQDTAFDGYTEIPLWIMQGYTTLAAEATEEYGELPTHIFLQAGVGSLPGAITGYFAAHYGAQRPVITIVEPNRADCLYRTAAANDGAPHIVTGEINSIMAGLSCGEPNPLAWDILKDYADHFVSVPEWVAAKGMRILGSPTGDDPRVVSGESGAVTTGLVAELMQNRSLDYLRDRIGLNKDARILCISTEGDTDRANYRRVVWDGLYPSF</sequence>
<dbReference type="GeneID" id="32475275"/>
<evidence type="ECO:0000256" key="2">
    <source>
        <dbReference type="ARBA" id="ARBA00022898"/>
    </source>
</evidence>
<dbReference type="NCBIfam" id="NF006058">
    <property type="entry name" value="PRK08206.1"/>
    <property type="match status" value="1"/>
</dbReference>
<dbReference type="Proteomes" id="UP000003175">
    <property type="component" value="Unassembled WGS sequence"/>
</dbReference>
<dbReference type="Pfam" id="PF00291">
    <property type="entry name" value="PALP"/>
    <property type="match status" value="1"/>
</dbReference>
<name>A0ABN0DPC7_9FIRM</name>
<feature type="domain" description="Tryptophan synthase beta chain-like PALP" evidence="3">
    <location>
        <begin position="40"/>
        <end position="348"/>
    </location>
</feature>
<dbReference type="NCBIfam" id="TIGR03528">
    <property type="entry name" value="2_3_DAP_am_ly"/>
    <property type="match status" value="1"/>
</dbReference>
<evidence type="ECO:0000259" key="3">
    <source>
        <dbReference type="Pfam" id="PF00291"/>
    </source>
</evidence>
<keyword evidence="5" id="KW-1185">Reference proteome</keyword>
<dbReference type="InterPro" id="IPR010081">
    <property type="entry name" value="DiNH2opropionate_NH3_lyase"/>
</dbReference>
<dbReference type="InterPro" id="IPR036052">
    <property type="entry name" value="TrpB-like_PALP_sf"/>
</dbReference>
<accession>A0ABN0DPC7</accession>
<dbReference type="PANTHER" id="PTHR42937">
    <property type="match status" value="1"/>
</dbReference>
<proteinExistence type="predicted"/>
<dbReference type="Gene3D" id="3.40.50.1100">
    <property type="match status" value="2"/>
</dbReference>
<dbReference type="NCBIfam" id="TIGR01747">
    <property type="entry name" value="diampropi_NH3ly"/>
    <property type="match status" value="1"/>
</dbReference>
<dbReference type="InterPro" id="IPR001926">
    <property type="entry name" value="TrpB-like_PALP"/>
</dbReference>
<organism evidence="4 5">
    <name type="scientific">Selenomonas noxia F0398</name>
    <dbReference type="NCBI Taxonomy" id="702437"/>
    <lineage>
        <taxon>Bacteria</taxon>
        <taxon>Bacillati</taxon>
        <taxon>Bacillota</taxon>
        <taxon>Negativicutes</taxon>
        <taxon>Selenomonadales</taxon>
        <taxon>Selenomonadaceae</taxon>
        <taxon>Selenomonas</taxon>
    </lineage>
</organism>
<dbReference type="SUPFAM" id="SSF53686">
    <property type="entry name" value="Tryptophan synthase beta subunit-like PLP-dependent enzymes"/>
    <property type="match status" value="1"/>
</dbReference>
<protein>
    <submittedName>
        <fullName evidence="4">Diaminopropionate ammonia-lyase</fullName>
    </submittedName>
</protein>
<comment type="cofactor">
    <cofactor evidence="1">
        <name>pyridoxal 5'-phosphate</name>
        <dbReference type="ChEBI" id="CHEBI:597326"/>
    </cofactor>
</comment>
<dbReference type="PANTHER" id="PTHR42937:SF1">
    <property type="entry name" value="DIAMINOPROPIONATE AMMONIA-LYASE"/>
    <property type="match status" value="1"/>
</dbReference>
<keyword evidence="2" id="KW-0663">Pyridoxal phosphate</keyword>
<evidence type="ECO:0000313" key="5">
    <source>
        <dbReference type="Proteomes" id="UP000003175"/>
    </source>
</evidence>
<dbReference type="InterPro" id="IPR019871">
    <property type="entry name" value="DiNH2propionate_NH3-lyase_sub"/>
</dbReference>
<evidence type="ECO:0000256" key="1">
    <source>
        <dbReference type="ARBA" id="ARBA00001933"/>
    </source>
</evidence>
<evidence type="ECO:0000313" key="4">
    <source>
        <dbReference type="EMBL" id="EHG24458.1"/>
    </source>
</evidence>
<dbReference type="RefSeq" id="WP_006695157.1">
    <property type="nucleotide sequence ID" value="NZ_JH376859.1"/>
</dbReference>
<dbReference type="EMBL" id="ADGH01000012">
    <property type="protein sequence ID" value="EHG24458.1"/>
    <property type="molecule type" value="Genomic_DNA"/>
</dbReference>
<gene>
    <name evidence="4" type="ORF">HMPREF9432_01308</name>
</gene>
<comment type="caution">
    <text evidence="4">The sequence shown here is derived from an EMBL/GenBank/DDBJ whole genome shotgun (WGS) entry which is preliminary data.</text>
</comment>